<dbReference type="EMBL" id="JH993987">
    <property type="protein sequence ID" value="ELQ75130.1"/>
    <property type="molecule type" value="Genomic_DNA"/>
</dbReference>
<protein>
    <submittedName>
        <fullName evidence="1">Uncharacterized protein</fullName>
    </submittedName>
</protein>
<sequence length="33" mass="3721">MVEKHSCTDKKAVNNFRCINLVGFPYHLGKPSS</sequence>
<dbReference type="Proteomes" id="UP000011185">
    <property type="component" value="Unassembled WGS sequence"/>
</dbReference>
<name>L7JUZ5_TRAHO</name>
<dbReference type="HOGENOM" id="CLU_3385062_0_0_1"/>
<keyword evidence="2" id="KW-1185">Reference proteome</keyword>
<gene>
    <name evidence="1" type="ORF">THOM_1931</name>
</gene>
<reference evidence="1 2" key="1">
    <citation type="journal article" date="2012" name="PLoS Pathog.">
        <title>The genome of the obligate intracellular parasite Trachipleistophora hominis: new insights into microsporidian genome dynamics and reductive evolution.</title>
        <authorList>
            <person name="Heinz E."/>
            <person name="Williams T.A."/>
            <person name="Nakjang S."/>
            <person name="Noel C.J."/>
            <person name="Swan D.C."/>
            <person name="Goldberg A.V."/>
            <person name="Harris S.R."/>
            <person name="Weinmaier T."/>
            <person name="Markert S."/>
            <person name="Becher D."/>
            <person name="Bernhardt J."/>
            <person name="Dagan T."/>
            <person name="Hacker C."/>
            <person name="Lucocq J.M."/>
            <person name="Schweder T."/>
            <person name="Rattei T."/>
            <person name="Hall N."/>
            <person name="Hirt R.P."/>
            <person name="Embley T.M."/>
        </authorList>
    </citation>
    <scope>NUCLEOTIDE SEQUENCE [LARGE SCALE GENOMIC DNA]</scope>
</reference>
<dbReference type="AlphaFoldDB" id="L7JUZ5"/>
<evidence type="ECO:0000313" key="2">
    <source>
        <dbReference type="Proteomes" id="UP000011185"/>
    </source>
</evidence>
<dbReference type="InParanoid" id="L7JUZ5"/>
<evidence type="ECO:0000313" key="1">
    <source>
        <dbReference type="EMBL" id="ELQ75130.1"/>
    </source>
</evidence>
<organism evidence="1 2">
    <name type="scientific">Trachipleistophora hominis</name>
    <name type="common">Microsporidian parasite</name>
    <dbReference type="NCBI Taxonomy" id="72359"/>
    <lineage>
        <taxon>Eukaryota</taxon>
        <taxon>Fungi</taxon>
        <taxon>Fungi incertae sedis</taxon>
        <taxon>Microsporidia</taxon>
        <taxon>Pleistophoridae</taxon>
        <taxon>Trachipleistophora</taxon>
    </lineage>
</organism>
<proteinExistence type="predicted"/>
<dbReference type="VEuPathDB" id="MicrosporidiaDB:THOM_1931"/>
<accession>L7JUZ5</accession>